<gene>
    <name evidence="2" type="ORF">BDV41DRAFT_521797</name>
</gene>
<sequence>MELPMSCDGAICATMSKSGVLCLWCVAPLAKVLGRGPWHLPSLGRKNNHPSSKSRTPLSIRSMFSSYYSH</sequence>
<reference evidence="3" key="1">
    <citation type="submission" date="2019-04" db="EMBL/GenBank/DDBJ databases">
        <title>Friends and foes A comparative genomics studyof 23 Aspergillus species from section Flavi.</title>
        <authorList>
            <consortium name="DOE Joint Genome Institute"/>
            <person name="Kjaerbolling I."/>
            <person name="Vesth T."/>
            <person name="Frisvad J.C."/>
            <person name="Nybo J.L."/>
            <person name="Theobald S."/>
            <person name="Kildgaard S."/>
            <person name="Isbrandt T."/>
            <person name="Kuo A."/>
            <person name="Sato A."/>
            <person name="Lyhne E.K."/>
            <person name="Kogle M.E."/>
            <person name="Wiebenga A."/>
            <person name="Kun R.S."/>
            <person name="Lubbers R.J."/>
            <person name="Makela M.R."/>
            <person name="Barry K."/>
            <person name="Chovatia M."/>
            <person name="Clum A."/>
            <person name="Daum C."/>
            <person name="Haridas S."/>
            <person name="He G."/>
            <person name="LaButti K."/>
            <person name="Lipzen A."/>
            <person name="Mondo S."/>
            <person name="Riley R."/>
            <person name="Salamov A."/>
            <person name="Simmons B.A."/>
            <person name="Magnuson J.K."/>
            <person name="Henrissat B."/>
            <person name="Mortensen U.H."/>
            <person name="Larsen T.O."/>
            <person name="Devries R.P."/>
            <person name="Grigoriev I.V."/>
            <person name="Machida M."/>
            <person name="Baker S.E."/>
            <person name="Andersen M.R."/>
        </authorList>
    </citation>
    <scope>NUCLEOTIDE SEQUENCE [LARGE SCALE GENOMIC DNA]</scope>
    <source>
        <strain evidence="3">CBS 130015</strain>
    </source>
</reference>
<feature type="compositionally biased region" description="Polar residues" evidence="1">
    <location>
        <begin position="49"/>
        <end position="70"/>
    </location>
</feature>
<dbReference type="AlphaFoldDB" id="A0A5N6WDY0"/>
<accession>A0A5N6WDY0</accession>
<feature type="region of interest" description="Disordered" evidence="1">
    <location>
        <begin position="41"/>
        <end position="70"/>
    </location>
</feature>
<name>A0A5N6WDY0_9EURO</name>
<keyword evidence="3" id="KW-1185">Reference proteome</keyword>
<protein>
    <submittedName>
        <fullName evidence="2">Uncharacterized protein</fullName>
    </submittedName>
</protein>
<evidence type="ECO:0000313" key="3">
    <source>
        <dbReference type="Proteomes" id="UP000325433"/>
    </source>
</evidence>
<evidence type="ECO:0000313" key="2">
    <source>
        <dbReference type="EMBL" id="KAE8318698.1"/>
    </source>
</evidence>
<organism evidence="2 3">
    <name type="scientific">Aspergillus transmontanensis</name>
    <dbReference type="NCBI Taxonomy" id="1034304"/>
    <lineage>
        <taxon>Eukaryota</taxon>
        <taxon>Fungi</taxon>
        <taxon>Dikarya</taxon>
        <taxon>Ascomycota</taxon>
        <taxon>Pezizomycotina</taxon>
        <taxon>Eurotiomycetes</taxon>
        <taxon>Eurotiomycetidae</taxon>
        <taxon>Eurotiales</taxon>
        <taxon>Aspergillaceae</taxon>
        <taxon>Aspergillus</taxon>
        <taxon>Aspergillus subgen. Circumdati</taxon>
    </lineage>
</organism>
<dbReference type="Proteomes" id="UP000325433">
    <property type="component" value="Unassembled WGS sequence"/>
</dbReference>
<evidence type="ECO:0000256" key="1">
    <source>
        <dbReference type="SAM" id="MobiDB-lite"/>
    </source>
</evidence>
<dbReference type="EMBL" id="ML738296">
    <property type="protein sequence ID" value="KAE8318698.1"/>
    <property type="molecule type" value="Genomic_DNA"/>
</dbReference>
<proteinExistence type="predicted"/>